<evidence type="ECO:0000256" key="3">
    <source>
        <dbReference type="ARBA" id="ARBA00022763"/>
    </source>
</evidence>
<keyword evidence="4" id="KW-0378">Hydrolase</keyword>
<dbReference type="OrthoDB" id="408702at2759"/>
<dbReference type="GeneID" id="115620417"/>
<evidence type="ECO:0000256" key="1">
    <source>
        <dbReference type="ARBA" id="ARBA00004123"/>
    </source>
</evidence>
<dbReference type="GO" id="GO:0000703">
    <property type="term" value="F:oxidized pyrimidine nucleobase lesion DNA N-glycosylase activity"/>
    <property type="evidence" value="ECO:0007669"/>
    <property type="project" value="TreeGrafter"/>
</dbReference>
<feature type="domain" description="Uracil-DNA glycosylase-like" evidence="8">
    <location>
        <begin position="81"/>
        <end position="254"/>
    </location>
</feature>
<keyword evidence="5" id="KW-0238">DNA-binding</keyword>
<evidence type="ECO:0000256" key="2">
    <source>
        <dbReference type="ARBA" id="ARBA00007889"/>
    </source>
</evidence>
<comment type="subcellular location">
    <subcellularLocation>
        <location evidence="1">Nucleus</location>
    </subcellularLocation>
</comment>
<gene>
    <name evidence="10" type="primary">LOC115620417</name>
</gene>
<dbReference type="GO" id="GO:0017065">
    <property type="term" value="F:single-strand selective uracil DNA N-glycosylase activity"/>
    <property type="evidence" value="ECO:0007669"/>
    <property type="project" value="InterPro"/>
</dbReference>
<dbReference type="PANTHER" id="PTHR13235">
    <property type="entry name" value="SINGLE-STRAND SELECTIVE MONOFUNCTIONAL URACIL DNA GLYCOSYLASE"/>
    <property type="match status" value="1"/>
</dbReference>
<evidence type="ECO:0000313" key="10">
    <source>
        <dbReference type="RefSeq" id="XP_030369500.1"/>
    </source>
</evidence>
<comment type="similarity">
    <text evidence="2">Belongs to the uracil-DNA glycosylase (UDG) superfamily. SMUG1 family.</text>
</comment>
<keyword evidence="7" id="KW-0539">Nucleus</keyword>
<dbReference type="InterPro" id="IPR005122">
    <property type="entry name" value="Uracil-DNA_glycosylase-like"/>
</dbReference>
<evidence type="ECO:0000256" key="7">
    <source>
        <dbReference type="ARBA" id="ARBA00023242"/>
    </source>
</evidence>
<keyword evidence="9" id="KW-1185">Reference proteome</keyword>
<dbReference type="GO" id="GO:0003677">
    <property type="term" value="F:DNA binding"/>
    <property type="evidence" value="ECO:0007669"/>
    <property type="project" value="UniProtKB-KW"/>
</dbReference>
<dbReference type="PANTHER" id="PTHR13235:SF2">
    <property type="entry name" value="SINGLE-STRAND SELECTIVE MONOFUNCTIONAL URACIL DNA GLYCOSYLASE"/>
    <property type="match status" value="1"/>
</dbReference>
<dbReference type="AlphaFoldDB" id="A0A6J2T2P4"/>
<evidence type="ECO:0000313" key="9">
    <source>
        <dbReference type="Proteomes" id="UP000504634"/>
    </source>
</evidence>
<name>A0A6J2T2P4_DROLE</name>
<dbReference type="Proteomes" id="UP000504634">
    <property type="component" value="Unplaced"/>
</dbReference>
<organism evidence="9 10">
    <name type="scientific">Drosophila lebanonensis</name>
    <name type="common">Fruit fly</name>
    <name type="synonym">Scaptodrosophila lebanonensis</name>
    <dbReference type="NCBI Taxonomy" id="7225"/>
    <lineage>
        <taxon>Eukaryota</taxon>
        <taxon>Metazoa</taxon>
        <taxon>Ecdysozoa</taxon>
        <taxon>Arthropoda</taxon>
        <taxon>Hexapoda</taxon>
        <taxon>Insecta</taxon>
        <taxon>Pterygota</taxon>
        <taxon>Neoptera</taxon>
        <taxon>Endopterygota</taxon>
        <taxon>Diptera</taxon>
        <taxon>Brachycera</taxon>
        <taxon>Muscomorpha</taxon>
        <taxon>Ephydroidea</taxon>
        <taxon>Drosophilidae</taxon>
        <taxon>Scaptodrosophila</taxon>
    </lineage>
</organism>
<protein>
    <submittedName>
        <fullName evidence="10">Single-strand selective monofunctional uracil-DNA glycosylase</fullName>
    </submittedName>
</protein>
<accession>A0A6J2T2P4</accession>
<evidence type="ECO:0000256" key="6">
    <source>
        <dbReference type="ARBA" id="ARBA00023204"/>
    </source>
</evidence>
<sequence length="276" mass="31042">MLKRKLELQAAAIAEGQAQKSVPSNLFAEPIWERFYNIERKLNTQLAELGVPDGGFIKCTYNPVEYAAILHCGYLRRYLNGSKAIMFIGMNPGPNGMGQTGVPFGNVRTVRDIMQLSGEVLQPPVLHSKRPVNGLNCTTEEPSGVRLWELFQKLAGGNLDTFSQQCFVHNFCPLAFFDAGGRNITPSELKAPYKQQVRDLCLDALEQELRLVQPQIVVAVGDYVFTTLKRSVYCEAIATFRLPHPSPRALNNTNWPEKAQLFLEQHDLIKYMRNEA</sequence>
<dbReference type="RefSeq" id="XP_030369500.1">
    <property type="nucleotide sequence ID" value="XM_030513640.1"/>
</dbReference>
<evidence type="ECO:0000259" key="8">
    <source>
        <dbReference type="Pfam" id="PF03167"/>
    </source>
</evidence>
<dbReference type="Gene3D" id="3.40.470.10">
    <property type="entry name" value="Uracil-DNA glycosylase-like domain"/>
    <property type="match status" value="1"/>
</dbReference>
<evidence type="ECO:0000256" key="4">
    <source>
        <dbReference type="ARBA" id="ARBA00022801"/>
    </source>
</evidence>
<dbReference type="InterPro" id="IPR036895">
    <property type="entry name" value="Uracil-DNA_glycosylase-like_sf"/>
</dbReference>
<evidence type="ECO:0000256" key="5">
    <source>
        <dbReference type="ARBA" id="ARBA00023125"/>
    </source>
</evidence>
<dbReference type="GO" id="GO:0005634">
    <property type="term" value="C:nucleus"/>
    <property type="evidence" value="ECO:0007669"/>
    <property type="project" value="UniProtKB-SubCell"/>
</dbReference>
<dbReference type="Pfam" id="PF03167">
    <property type="entry name" value="UDG"/>
    <property type="match status" value="1"/>
</dbReference>
<dbReference type="SUPFAM" id="SSF52141">
    <property type="entry name" value="Uracil-DNA glycosylase-like"/>
    <property type="match status" value="1"/>
</dbReference>
<keyword evidence="6" id="KW-0234">DNA repair</keyword>
<dbReference type="InterPro" id="IPR039134">
    <property type="entry name" value="SMUG1"/>
</dbReference>
<dbReference type="CTD" id="42078"/>
<proteinExistence type="inferred from homology"/>
<keyword evidence="3" id="KW-0227">DNA damage</keyword>
<reference evidence="10" key="1">
    <citation type="submission" date="2025-08" db="UniProtKB">
        <authorList>
            <consortium name="RefSeq"/>
        </authorList>
    </citation>
    <scope>IDENTIFICATION</scope>
    <source>
        <strain evidence="10">11010-0011.00</strain>
        <tissue evidence="10">Whole body</tissue>
    </source>
</reference>
<dbReference type="GO" id="GO:0006284">
    <property type="term" value="P:base-excision repair"/>
    <property type="evidence" value="ECO:0007669"/>
    <property type="project" value="InterPro"/>
</dbReference>
<dbReference type="FunFam" id="3.40.470.10:FF:000017">
    <property type="entry name" value="Single-strand-selective monofunctional uracil-DNA glycosylase 1"/>
    <property type="match status" value="1"/>
</dbReference>